<organism evidence="1 2">
    <name type="scientific">Sphaerodactylus townsendi</name>
    <dbReference type="NCBI Taxonomy" id="933632"/>
    <lineage>
        <taxon>Eukaryota</taxon>
        <taxon>Metazoa</taxon>
        <taxon>Chordata</taxon>
        <taxon>Craniata</taxon>
        <taxon>Vertebrata</taxon>
        <taxon>Euteleostomi</taxon>
        <taxon>Lepidosauria</taxon>
        <taxon>Squamata</taxon>
        <taxon>Bifurcata</taxon>
        <taxon>Gekkota</taxon>
        <taxon>Sphaerodactylidae</taxon>
        <taxon>Sphaerodactylus</taxon>
    </lineage>
</organism>
<gene>
    <name evidence="1" type="ORF">K3G42_012533</name>
</gene>
<reference evidence="1" key="1">
    <citation type="submission" date="2021-08" db="EMBL/GenBank/DDBJ databases">
        <title>The first chromosome-level gecko genome reveals the dynamic sex chromosomes of Neotropical dwarf geckos (Sphaerodactylidae: Sphaerodactylus).</title>
        <authorList>
            <person name="Pinto B.J."/>
            <person name="Keating S.E."/>
            <person name="Gamble T."/>
        </authorList>
    </citation>
    <scope>NUCLEOTIDE SEQUENCE</scope>
    <source>
        <strain evidence="1">TG3544</strain>
    </source>
</reference>
<name>A0ACB8FGN3_9SAUR</name>
<evidence type="ECO:0000313" key="2">
    <source>
        <dbReference type="Proteomes" id="UP000827872"/>
    </source>
</evidence>
<sequence length="255" mass="29696">MIPHTWVELEQSKGGFLSVFTKQFCTYEDAEEKVNKKSNSNARKTIGSVGRKIPHRIIHLIDENGEDKGPVHRADVIRIMDERELKLVALKETADPPVFRLMSGQQIHEERLQLRDKQKASAKKGPVQQKELTFTTTIGQHDLDVKVKQIQQWIEKKHHVKVTVQEKKGDGSKMMQELFGQILETMPDKATYLSPPRVLKEGRSMCVYRHMSEKELHAYKRKEKEKRMQEDNEQKDKSMQEDNKMEATEPHLSKQ</sequence>
<accession>A0ACB8FGN3</accession>
<keyword evidence="2" id="KW-1185">Reference proteome</keyword>
<dbReference type="Proteomes" id="UP000827872">
    <property type="component" value="Linkage Group LG04"/>
</dbReference>
<evidence type="ECO:0000313" key="1">
    <source>
        <dbReference type="EMBL" id="KAH8004484.1"/>
    </source>
</evidence>
<protein>
    <submittedName>
        <fullName evidence="1">Uncharacterized protein</fullName>
    </submittedName>
</protein>
<proteinExistence type="predicted"/>
<comment type="caution">
    <text evidence="1">The sequence shown here is derived from an EMBL/GenBank/DDBJ whole genome shotgun (WGS) entry which is preliminary data.</text>
</comment>
<dbReference type="EMBL" id="CM037617">
    <property type="protein sequence ID" value="KAH8004484.1"/>
    <property type="molecule type" value="Genomic_DNA"/>
</dbReference>